<sequence>MIRYYKVFYAAQRKILRLSVDMAALMHNNLQVRSPLSLGIPVSDSNTGVRFSSNIDTRNAEFTELKDRID</sequence>
<proteinExistence type="predicted"/>
<dbReference type="AlphaFoldDB" id="A0A0B7NW66"/>
<protein>
    <submittedName>
        <fullName evidence="1">Uncharacterized protein</fullName>
    </submittedName>
</protein>
<organism evidence="1 2">
    <name type="scientific">Parasitella parasitica</name>
    <dbReference type="NCBI Taxonomy" id="35722"/>
    <lineage>
        <taxon>Eukaryota</taxon>
        <taxon>Fungi</taxon>
        <taxon>Fungi incertae sedis</taxon>
        <taxon>Mucoromycota</taxon>
        <taxon>Mucoromycotina</taxon>
        <taxon>Mucoromycetes</taxon>
        <taxon>Mucorales</taxon>
        <taxon>Mucorineae</taxon>
        <taxon>Mucoraceae</taxon>
        <taxon>Parasitella</taxon>
    </lineage>
</organism>
<evidence type="ECO:0000313" key="1">
    <source>
        <dbReference type="EMBL" id="CEP19304.1"/>
    </source>
</evidence>
<dbReference type="Proteomes" id="UP000054107">
    <property type="component" value="Unassembled WGS sequence"/>
</dbReference>
<evidence type="ECO:0000313" key="2">
    <source>
        <dbReference type="Proteomes" id="UP000054107"/>
    </source>
</evidence>
<accession>A0A0B7NW66</accession>
<reference evidence="1 2" key="1">
    <citation type="submission" date="2014-09" db="EMBL/GenBank/DDBJ databases">
        <authorList>
            <person name="Ellenberger Sabrina"/>
        </authorList>
    </citation>
    <scope>NUCLEOTIDE SEQUENCE [LARGE SCALE GENOMIC DNA]</scope>
    <source>
        <strain evidence="1 2">CBS 412.66</strain>
    </source>
</reference>
<name>A0A0B7NW66_9FUNG</name>
<gene>
    <name evidence="1" type="primary">PARPA_13618.1 scaffold 47020</name>
</gene>
<keyword evidence="2" id="KW-1185">Reference proteome</keyword>
<dbReference type="EMBL" id="LN734023">
    <property type="protein sequence ID" value="CEP19304.1"/>
    <property type="molecule type" value="Genomic_DNA"/>
</dbReference>